<evidence type="ECO:0000259" key="1">
    <source>
        <dbReference type="Pfam" id="PF13460"/>
    </source>
</evidence>
<evidence type="ECO:0000313" key="2">
    <source>
        <dbReference type="EMBL" id="QDS88438.1"/>
    </source>
</evidence>
<dbReference type="AlphaFoldDB" id="A0A517M0N3"/>
<protein>
    <recommendedName>
        <fullName evidence="1">NAD(P)-binding domain-containing protein</fullName>
    </recommendedName>
</protein>
<dbReference type="RefSeq" id="WP_145345664.1">
    <property type="nucleotide sequence ID" value="NZ_CP036261.1"/>
</dbReference>
<dbReference type="PANTHER" id="PTHR15020">
    <property type="entry name" value="FLAVIN REDUCTASE-RELATED"/>
    <property type="match status" value="1"/>
</dbReference>
<dbReference type="SUPFAM" id="SSF51735">
    <property type="entry name" value="NAD(P)-binding Rossmann-fold domains"/>
    <property type="match status" value="1"/>
</dbReference>
<dbReference type="Pfam" id="PF13460">
    <property type="entry name" value="NAD_binding_10"/>
    <property type="match status" value="1"/>
</dbReference>
<dbReference type="KEGG" id="ruv:EC9_26290"/>
<dbReference type="PANTHER" id="PTHR15020:SF11">
    <property type="entry name" value="OS06G0360300 PROTEIN"/>
    <property type="match status" value="1"/>
</dbReference>
<feature type="domain" description="NAD(P)-binding" evidence="1">
    <location>
        <begin position="7"/>
        <end position="222"/>
    </location>
</feature>
<reference evidence="2 3" key="1">
    <citation type="submission" date="2019-02" db="EMBL/GenBank/DDBJ databases">
        <title>Deep-cultivation of Planctomycetes and their phenomic and genomic characterization uncovers novel biology.</title>
        <authorList>
            <person name="Wiegand S."/>
            <person name="Jogler M."/>
            <person name="Boedeker C."/>
            <person name="Pinto D."/>
            <person name="Vollmers J."/>
            <person name="Rivas-Marin E."/>
            <person name="Kohn T."/>
            <person name="Peeters S.H."/>
            <person name="Heuer A."/>
            <person name="Rast P."/>
            <person name="Oberbeckmann S."/>
            <person name="Bunk B."/>
            <person name="Jeske O."/>
            <person name="Meyerdierks A."/>
            <person name="Storesund J.E."/>
            <person name="Kallscheuer N."/>
            <person name="Luecker S."/>
            <person name="Lage O.M."/>
            <person name="Pohl T."/>
            <person name="Merkel B.J."/>
            <person name="Hornburger P."/>
            <person name="Mueller R.-W."/>
            <person name="Bruemmer F."/>
            <person name="Labrenz M."/>
            <person name="Spormann A.M."/>
            <person name="Op den Camp H."/>
            <person name="Overmann J."/>
            <person name="Amann R."/>
            <person name="Jetten M.S.M."/>
            <person name="Mascher T."/>
            <person name="Medema M.H."/>
            <person name="Devos D.P."/>
            <person name="Kaster A.-K."/>
            <person name="Ovreas L."/>
            <person name="Rohde M."/>
            <person name="Galperin M.Y."/>
            <person name="Jogler C."/>
        </authorList>
    </citation>
    <scope>NUCLEOTIDE SEQUENCE [LARGE SCALE GENOMIC DNA]</scope>
    <source>
        <strain evidence="2 3">EC9</strain>
    </source>
</reference>
<dbReference type="OrthoDB" id="9785372at2"/>
<dbReference type="EMBL" id="CP036261">
    <property type="protein sequence ID" value="QDS88438.1"/>
    <property type="molecule type" value="Genomic_DNA"/>
</dbReference>
<dbReference type="Gene3D" id="3.40.50.720">
    <property type="entry name" value="NAD(P)-binding Rossmann-like Domain"/>
    <property type="match status" value="1"/>
</dbReference>
<proteinExistence type="predicted"/>
<keyword evidence="3" id="KW-1185">Reference proteome</keyword>
<dbReference type="InterPro" id="IPR036291">
    <property type="entry name" value="NAD(P)-bd_dom_sf"/>
</dbReference>
<name>A0A517M0N3_9BACT</name>
<dbReference type="Proteomes" id="UP000319557">
    <property type="component" value="Chromosome"/>
</dbReference>
<organism evidence="2 3">
    <name type="scientific">Rosistilla ulvae</name>
    <dbReference type="NCBI Taxonomy" id="1930277"/>
    <lineage>
        <taxon>Bacteria</taxon>
        <taxon>Pseudomonadati</taxon>
        <taxon>Planctomycetota</taxon>
        <taxon>Planctomycetia</taxon>
        <taxon>Pirellulales</taxon>
        <taxon>Pirellulaceae</taxon>
        <taxon>Rosistilla</taxon>
    </lineage>
</organism>
<dbReference type="InterPro" id="IPR016040">
    <property type="entry name" value="NAD(P)-bd_dom"/>
</dbReference>
<accession>A0A517M0N3</accession>
<sequence>MTTLVVGASGATGKLLVEQLLHRGERVRAVVRSCDKIPATLLEHPLLSVVEASIADATDGEIAQYVDGCDAIASCLGHNLTLKGVFGHPRRLVTQAVQRLCHAASKNGSDKPVKFVLMNTAGNCNRDLNESISFAEQCVMALLRRAVPPHRDNELAAEHLRTAIGQNNASLQWSVVRPDTLINEAEVSEYQPHVSPTRSAIFNAGKTSRINVAHFMAELISDQATWNRWKGEMPVIYNQQ</sequence>
<evidence type="ECO:0000313" key="3">
    <source>
        <dbReference type="Proteomes" id="UP000319557"/>
    </source>
</evidence>
<gene>
    <name evidence="2" type="ORF">EC9_26290</name>
</gene>